<reference evidence="2" key="2">
    <citation type="journal article" date="2008" name="Nucleic Acids Res.">
        <title>The rice annotation project database (RAP-DB): 2008 update.</title>
        <authorList>
            <consortium name="The rice annotation project (RAP)"/>
        </authorList>
    </citation>
    <scope>GENOME REANNOTATION</scope>
    <source>
        <strain evidence="2">cv. Nipponbare</strain>
    </source>
</reference>
<dbReference type="AlphaFoldDB" id="Q6Z8S3"/>
<dbReference type="EMBL" id="AP004764">
    <property type="protein sequence ID" value="BAD10039.1"/>
    <property type="molecule type" value="Genomic_DNA"/>
</dbReference>
<name>Q6Z8S3_ORYSJ</name>
<gene>
    <name evidence="1" type="primary">P0708B04.16</name>
</gene>
<dbReference type="Proteomes" id="UP000000763">
    <property type="component" value="Chromosome 8"/>
</dbReference>
<reference evidence="2" key="1">
    <citation type="journal article" date="2005" name="Nature">
        <title>The map-based sequence of the rice genome.</title>
        <authorList>
            <consortium name="International rice genome sequencing project (IRGSP)"/>
            <person name="Matsumoto T."/>
            <person name="Wu J."/>
            <person name="Kanamori H."/>
            <person name="Katayose Y."/>
            <person name="Fujisawa M."/>
            <person name="Namiki N."/>
            <person name="Mizuno H."/>
            <person name="Yamamoto K."/>
            <person name="Antonio B.A."/>
            <person name="Baba T."/>
            <person name="Sakata K."/>
            <person name="Nagamura Y."/>
            <person name="Aoki H."/>
            <person name="Arikawa K."/>
            <person name="Arita K."/>
            <person name="Bito T."/>
            <person name="Chiden Y."/>
            <person name="Fujitsuka N."/>
            <person name="Fukunaka R."/>
            <person name="Hamada M."/>
            <person name="Harada C."/>
            <person name="Hayashi A."/>
            <person name="Hijishita S."/>
            <person name="Honda M."/>
            <person name="Hosokawa S."/>
            <person name="Ichikawa Y."/>
            <person name="Idonuma A."/>
            <person name="Iijima M."/>
            <person name="Ikeda M."/>
            <person name="Ikeno M."/>
            <person name="Ito K."/>
            <person name="Ito S."/>
            <person name="Ito T."/>
            <person name="Ito Y."/>
            <person name="Ito Y."/>
            <person name="Iwabuchi A."/>
            <person name="Kamiya K."/>
            <person name="Karasawa W."/>
            <person name="Kurita K."/>
            <person name="Katagiri S."/>
            <person name="Kikuta A."/>
            <person name="Kobayashi H."/>
            <person name="Kobayashi N."/>
            <person name="Machita K."/>
            <person name="Maehara T."/>
            <person name="Masukawa M."/>
            <person name="Mizubayashi T."/>
            <person name="Mukai Y."/>
            <person name="Nagasaki H."/>
            <person name="Nagata Y."/>
            <person name="Naito S."/>
            <person name="Nakashima M."/>
            <person name="Nakama Y."/>
            <person name="Nakamichi Y."/>
            <person name="Nakamura M."/>
            <person name="Meguro A."/>
            <person name="Negishi M."/>
            <person name="Ohta I."/>
            <person name="Ohta T."/>
            <person name="Okamoto M."/>
            <person name="Ono N."/>
            <person name="Saji S."/>
            <person name="Sakaguchi M."/>
            <person name="Sakai K."/>
            <person name="Shibata M."/>
            <person name="Shimokawa T."/>
            <person name="Song J."/>
            <person name="Takazaki Y."/>
            <person name="Terasawa K."/>
            <person name="Tsugane M."/>
            <person name="Tsuji K."/>
            <person name="Ueda S."/>
            <person name="Waki K."/>
            <person name="Yamagata H."/>
            <person name="Yamamoto M."/>
            <person name="Yamamoto S."/>
            <person name="Yamane H."/>
            <person name="Yoshiki S."/>
            <person name="Yoshihara R."/>
            <person name="Yukawa K."/>
            <person name="Zhong H."/>
            <person name="Yano M."/>
            <person name="Yuan Q."/>
            <person name="Ouyang S."/>
            <person name="Liu J."/>
            <person name="Jones K.M."/>
            <person name="Gansberger K."/>
            <person name="Moffat K."/>
            <person name="Hill J."/>
            <person name="Bera J."/>
            <person name="Fadrosh D."/>
            <person name="Jin S."/>
            <person name="Johri S."/>
            <person name="Kim M."/>
            <person name="Overton L."/>
            <person name="Reardon M."/>
            <person name="Tsitrin T."/>
            <person name="Vuong H."/>
            <person name="Weaver B."/>
            <person name="Ciecko A."/>
            <person name="Tallon L."/>
            <person name="Jackson J."/>
            <person name="Pai G."/>
            <person name="Aken S.V."/>
            <person name="Utterback T."/>
            <person name="Reidmuller S."/>
            <person name="Feldblyum T."/>
            <person name="Hsiao J."/>
            <person name="Zismann V."/>
            <person name="Iobst S."/>
            <person name="de Vazeille A.R."/>
            <person name="Buell C.R."/>
            <person name="Ying K."/>
            <person name="Li Y."/>
            <person name="Lu T."/>
            <person name="Huang Y."/>
            <person name="Zhao Q."/>
            <person name="Feng Q."/>
            <person name="Zhang L."/>
            <person name="Zhu J."/>
            <person name="Weng Q."/>
            <person name="Mu J."/>
            <person name="Lu Y."/>
            <person name="Fan D."/>
            <person name="Liu Y."/>
            <person name="Guan J."/>
            <person name="Zhang Y."/>
            <person name="Yu S."/>
            <person name="Liu X."/>
            <person name="Zhang Y."/>
            <person name="Hong G."/>
            <person name="Han B."/>
            <person name="Choisne N."/>
            <person name="Demange N."/>
            <person name="Orjeda G."/>
            <person name="Samain S."/>
            <person name="Cattolico L."/>
            <person name="Pelletier E."/>
            <person name="Couloux A."/>
            <person name="Segurens B."/>
            <person name="Wincker P."/>
            <person name="D'Hont A."/>
            <person name="Scarpelli C."/>
            <person name="Weissenbach J."/>
            <person name="Salanoubat M."/>
            <person name="Quetier F."/>
            <person name="Yu Y."/>
            <person name="Kim H.R."/>
            <person name="Rambo T."/>
            <person name="Currie J."/>
            <person name="Collura K."/>
            <person name="Luo M."/>
            <person name="Yang T."/>
            <person name="Ammiraju J.S.S."/>
            <person name="Engler F."/>
            <person name="Soderlund C."/>
            <person name="Wing R.A."/>
            <person name="Palmer L.E."/>
            <person name="de la Bastide M."/>
            <person name="Spiegel L."/>
            <person name="Nascimento L."/>
            <person name="Zutavern T."/>
            <person name="O'Shaughnessy A."/>
            <person name="Dike S."/>
            <person name="Dedhia N."/>
            <person name="Preston R."/>
            <person name="Balija V."/>
            <person name="McCombie W.R."/>
            <person name="Chow T."/>
            <person name="Chen H."/>
            <person name="Chung M."/>
            <person name="Chen C."/>
            <person name="Shaw J."/>
            <person name="Wu H."/>
            <person name="Hsiao K."/>
            <person name="Chao Y."/>
            <person name="Chu M."/>
            <person name="Cheng C."/>
            <person name="Hour A."/>
            <person name="Lee P."/>
            <person name="Lin S."/>
            <person name="Lin Y."/>
            <person name="Liou J."/>
            <person name="Liu S."/>
            <person name="Hsing Y."/>
            <person name="Raghuvanshi S."/>
            <person name="Mohanty A."/>
            <person name="Bharti A.K."/>
            <person name="Gaur A."/>
            <person name="Gupta V."/>
            <person name="Kumar D."/>
            <person name="Ravi V."/>
            <person name="Vij S."/>
            <person name="Kapur A."/>
            <person name="Khurana P."/>
            <person name="Khurana P."/>
            <person name="Khurana J.P."/>
            <person name="Tyagi A.K."/>
            <person name="Gaikwad K."/>
            <person name="Singh A."/>
            <person name="Dalal V."/>
            <person name="Srivastava S."/>
            <person name="Dixit A."/>
            <person name="Pal A.K."/>
            <person name="Ghazi I.A."/>
            <person name="Yadav M."/>
            <person name="Pandit A."/>
            <person name="Bhargava A."/>
            <person name="Sureshbabu K."/>
            <person name="Batra K."/>
            <person name="Sharma T.R."/>
            <person name="Mohapatra T."/>
            <person name="Singh N.K."/>
            <person name="Messing J."/>
            <person name="Nelson A.B."/>
            <person name="Fuks G."/>
            <person name="Kavchok S."/>
            <person name="Keizer G."/>
            <person name="Linton E."/>
            <person name="Llaca V."/>
            <person name="Song R."/>
            <person name="Tanyolac B."/>
            <person name="Young S."/>
            <person name="Ho-Il K."/>
            <person name="Hahn J.H."/>
            <person name="Sangsakoo G."/>
            <person name="Vanavichit A."/>
            <person name="de Mattos Luiz.A.T."/>
            <person name="Zimmer P.D."/>
            <person name="Malone G."/>
            <person name="Dellagostin O."/>
            <person name="de Oliveira A.C."/>
            <person name="Bevan M."/>
            <person name="Bancroft I."/>
            <person name="Minx P."/>
            <person name="Cordum H."/>
            <person name="Wilson R."/>
            <person name="Cheng Z."/>
            <person name="Jin W."/>
            <person name="Jiang J."/>
            <person name="Leong S.A."/>
            <person name="Iwama H."/>
            <person name="Gojobori T."/>
            <person name="Itoh T."/>
            <person name="Niimura Y."/>
            <person name="Fujii Y."/>
            <person name="Habara T."/>
            <person name="Sakai H."/>
            <person name="Sato Y."/>
            <person name="Wilson G."/>
            <person name="Kumar K."/>
            <person name="McCouch S."/>
            <person name="Juretic N."/>
            <person name="Hoen D."/>
            <person name="Wright S."/>
            <person name="Bruskiewich R."/>
            <person name="Bureau T."/>
            <person name="Miyao A."/>
            <person name="Hirochika H."/>
            <person name="Nishikawa T."/>
            <person name="Kadowaki K."/>
            <person name="Sugiura M."/>
            <person name="Burr B."/>
            <person name="Sasaki T."/>
        </authorList>
    </citation>
    <scope>NUCLEOTIDE SEQUENCE [LARGE SCALE GENOMIC DNA]</scope>
    <source>
        <strain evidence="2">cv. Nipponbare</strain>
    </source>
</reference>
<evidence type="ECO:0000313" key="2">
    <source>
        <dbReference type="Proteomes" id="UP000000763"/>
    </source>
</evidence>
<evidence type="ECO:0000313" key="1">
    <source>
        <dbReference type="EMBL" id="BAD10039.1"/>
    </source>
</evidence>
<protein>
    <submittedName>
        <fullName evidence="1">Uncharacterized protein</fullName>
    </submittedName>
</protein>
<sequence length="73" mass="8148">MLRLGFSHQLFAYSKSGRAIAAPHPFPPPRQDGDELVRKFQPVLPTLLLLLVVMAASGRKAYPCLPSLRRYVS</sequence>
<organism evidence="1 2">
    <name type="scientific">Oryza sativa subsp. japonica</name>
    <name type="common">Rice</name>
    <dbReference type="NCBI Taxonomy" id="39947"/>
    <lineage>
        <taxon>Eukaryota</taxon>
        <taxon>Viridiplantae</taxon>
        <taxon>Streptophyta</taxon>
        <taxon>Embryophyta</taxon>
        <taxon>Tracheophyta</taxon>
        <taxon>Spermatophyta</taxon>
        <taxon>Magnoliopsida</taxon>
        <taxon>Liliopsida</taxon>
        <taxon>Poales</taxon>
        <taxon>Poaceae</taxon>
        <taxon>BOP clade</taxon>
        <taxon>Oryzoideae</taxon>
        <taxon>Oryzeae</taxon>
        <taxon>Oryzinae</taxon>
        <taxon>Oryza</taxon>
        <taxon>Oryza sativa</taxon>
    </lineage>
</organism>
<accession>Q6Z8S3</accession>
<proteinExistence type="predicted"/>